<dbReference type="Pfam" id="PF01398">
    <property type="entry name" value="JAB"/>
    <property type="match status" value="1"/>
</dbReference>
<evidence type="ECO:0000256" key="1">
    <source>
        <dbReference type="ARBA" id="ARBA00022490"/>
    </source>
</evidence>
<dbReference type="Pfam" id="PF13012">
    <property type="entry name" value="MitMem_reg"/>
    <property type="match status" value="1"/>
</dbReference>
<keyword evidence="8" id="KW-1185">Reference proteome</keyword>
<dbReference type="GO" id="GO:0031369">
    <property type="term" value="F:translation initiation factor binding"/>
    <property type="evidence" value="ECO:0007669"/>
    <property type="project" value="InterPro"/>
</dbReference>
<dbReference type="SMART" id="SM00232">
    <property type="entry name" value="JAB_MPN"/>
    <property type="match status" value="1"/>
</dbReference>
<dbReference type="Gene3D" id="3.40.140.10">
    <property type="entry name" value="Cytidine Deaminase, domain 2"/>
    <property type="match status" value="1"/>
</dbReference>
<keyword evidence="1" id="KW-0963">Cytoplasm</keyword>
<dbReference type="HAMAP" id="MF_03005">
    <property type="entry name" value="eIF3f"/>
    <property type="match status" value="1"/>
</dbReference>
<feature type="non-terminal residue" evidence="7">
    <location>
        <position position="281"/>
    </location>
</feature>
<dbReference type="AlphaFoldDB" id="A0A8J1U3J5"/>
<accession>A0A8J1U3J5</accession>
<dbReference type="InterPro" id="IPR027531">
    <property type="entry name" value="eIF3f"/>
</dbReference>
<proteinExistence type="inferred from homology"/>
<keyword evidence="3" id="KW-0648">Protein biosynthesis</keyword>
<evidence type="ECO:0000313" key="7">
    <source>
        <dbReference type="EMBL" id="CAH1791841.1"/>
    </source>
</evidence>
<dbReference type="InterPro" id="IPR000555">
    <property type="entry name" value="JAMM/MPN+_dom"/>
</dbReference>
<dbReference type="OrthoDB" id="25498at2759"/>
<dbReference type="PANTHER" id="PTHR10540:SF6">
    <property type="entry name" value="EUKARYOTIC TRANSLATION INITIATION FACTOR 3 SUBUNIT F"/>
    <property type="match status" value="1"/>
</dbReference>
<dbReference type="InterPro" id="IPR037518">
    <property type="entry name" value="MPN"/>
</dbReference>
<evidence type="ECO:0000259" key="6">
    <source>
        <dbReference type="PROSITE" id="PS50249"/>
    </source>
</evidence>
<dbReference type="GO" id="GO:0101005">
    <property type="term" value="F:deubiquitinase activity"/>
    <property type="evidence" value="ECO:0007669"/>
    <property type="project" value="UniProtKB-ARBA"/>
</dbReference>
<keyword evidence="2" id="KW-0396">Initiation factor</keyword>
<evidence type="ECO:0000256" key="2">
    <source>
        <dbReference type="ARBA" id="ARBA00022540"/>
    </source>
</evidence>
<dbReference type="GO" id="GO:0008237">
    <property type="term" value="F:metallopeptidase activity"/>
    <property type="evidence" value="ECO:0007669"/>
    <property type="project" value="InterPro"/>
</dbReference>
<evidence type="ECO:0000313" key="8">
    <source>
        <dbReference type="Proteomes" id="UP000749559"/>
    </source>
</evidence>
<evidence type="ECO:0000256" key="5">
    <source>
        <dbReference type="ARBA" id="ARBA00078110"/>
    </source>
</evidence>
<dbReference type="CDD" id="cd08064">
    <property type="entry name" value="MPN_eIF3f"/>
    <property type="match status" value="1"/>
</dbReference>
<evidence type="ECO:0000256" key="3">
    <source>
        <dbReference type="ARBA" id="ARBA00022917"/>
    </source>
</evidence>
<reference evidence="7" key="1">
    <citation type="submission" date="2022-03" db="EMBL/GenBank/DDBJ databases">
        <authorList>
            <person name="Martin C."/>
        </authorList>
    </citation>
    <scope>NUCLEOTIDE SEQUENCE</scope>
</reference>
<dbReference type="GO" id="GO:0071541">
    <property type="term" value="C:eukaryotic translation initiation factor 3 complex, eIF3m"/>
    <property type="evidence" value="ECO:0007669"/>
    <property type="project" value="TreeGrafter"/>
</dbReference>
<dbReference type="FunFam" id="3.40.140.10:FF:000014">
    <property type="entry name" value="Eukaryotic translation initiation factor 3 subunit F"/>
    <property type="match status" value="1"/>
</dbReference>
<organism evidence="7 8">
    <name type="scientific">Owenia fusiformis</name>
    <name type="common">Polychaete worm</name>
    <dbReference type="NCBI Taxonomy" id="6347"/>
    <lineage>
        <taxon>Eukaryota</taxon>
        <taxon>Metazoa</taxon>
        <taxon>Spiralia</taxon>
        <taxon>Lophotrochozoa</taxon>
        <taxon>Annelida</taxon>
        <taxon>Polychaeta</taxon>
        <taxon>Sedentaria</taxon>
        <taxon>Canalipalpata</taxon>
        <taxon>Sabellida</taxon>
        <taxon>Oweniida</taxon>
        <taxon>Oweniidae</taxon>
        <taxon>Owenia</taxon>
    </lineage>
</organism>
<dbReference type="PANTHER" id="PTHR10540">
    <property type="entry name" value="EUKARYOTIC TRANSLATION INITIATION FACTOR 3 SUBUNIT F-RELATED"/>
    <property type="match status" value="1"/>
</dbReference>
<protein>
    <recommendedName>
        <fullName evidence="5">Deubiquitinating enzyme eIF3f</fullName>
    </recommendedName>
</protein>
<comment type="function">
    <text evidence="4">Deubiquitinates activated NOTCH1, promoting its nuclear import, thereby acting as a positive regulator of Notch signaling.</text>
</comment>
<gene>
    <name evidence="7" type="ORF">OFUS_LOCUS16884</name>
</gene>
<dbReference type="GO" id="GO:0003743">
    <property type="term" value="F:translation initiation factor activity"/>
    <property type="evidence" value="ECO:0007669"/>
    <property type="project" value="UniProtKB-KW"/>
</dbReference>
<dbReference type="EMBL" id="CAIIXF020000008">
    <property type="protein sequence ID" value="CAH1791841.1"/>
    <property type="molecule type" value="Genomic_DNA"/>
</dbReference>
<sequence>FALFKMAGHVSVKVHPVVLFSIVDSYERRNEDARRVIGTLLGTADRGQVEVTNCFTVPHNESEDEVAVDIEFARNMYELHKKVNPAEVIVGWYSTGPGPDVTEHSVLIHEYYAREAKNPVHLTVDTSLKGSKMGTKAYVSTPLGVPGKTVGTMFTPVPLDITSYEPERIGVDFLQKSKYNPKRTISMVSDLLQVETACERLEEKLANVLQYVDDVLAGKITADNQIGRTLLDLVNSVPKIDPEEFEEMLNSNMKDLLMVVYLSNLTRTQLALSEKLTTLAQ</sequence>
<dbReference type="PROSITE" id="PS50249">
    <property type="entry name" value="MPN"/>
    <property type="match status" value="1"/>
</dbReference>
<comment type="caution">
    <text evidence="7">The sequence shown here is derived from an EMBL/GenBank/DDBJ whole genome shotgun (WGS) entry which is preliminary data.</text>
</comment>
<dbReference type="Proteomes" id="UP000749559">
    <property type="component" value="Unassembled WGS sequence"/>
</dbReference>
<dbReference type="InterPro" id="IPR024969">
    <property type="entry name" value="EIF3F/CSN6-like_C"/>
</dbReference>
<name>A0A8J1U3J5_OWEFU</name>
<feature type="domain" description="MPN" evidence="6">
    <location>
        <begin position="12"/>
        <end position="144"/>
    </location>
</feature>
<evidence type="ECO:0000256" key="4">
    <source>
        <dbReference type="ARBA" id="ARBA00059951"/>
    </source>
</evidence>